<feature type="region of interest" description="Disordered" evidence="2">
    <location>
        <begin position="382"/>
        <end position="408"/>
    </location>
</feature>
<evidence type="ECO:0000256" key="1">
    <source>
        <dbReference type="SAM" id="Coils"/>
    </source>
</evidence>
<feature type="coiled-coil region" evidence="1">
    <location>
        <begin position="307"/>
        <end position="334"/>
    </location>
</feature>
<dbReference type="Proteomes" id="UP001565368">
    <property type="component" value="Unassembled WGS sequence"/>
</dbReference>
<keyword evidence="4" id="KW-1185">Reference proteome</keyword>
<protein>
    <submittedName>
        <fullName evidence="3">Uncharacterized protein</fullName>
    </submittedName>
</protein>
<comment type="caution">
    <text evidence="3">The sequence shown here is derived from an EMBL/GenBank/DDBJ whole genome shotgun (WGS) entry which is preliminary data.</text>
</comment>
<proteinExistence type="predicted"/>
<feature type="region of interest" description="Disordered" evidence="2">
    <location>
        <begin position="422"/>
        <end position="458"/>
    </location>
</feature>
<keyword evidence="1" id="KW-0175">Coiled coil</keyword>
<feature type="compositionally biased region" description="Basic and acidic residues" evidence="2">
    <location>
        <begin position="82"/>
        <end position="93"/>
    </location>
</feature>
<feature type="compositionally biased region" description="Basic and acidic residues" evidence="2">
    <location>
        <begin position="441"/>
        <end position="452"/>
    </location>
</feature>
<feature type="compositionally biased region" description="Polar residues" evidence="2">
    <location>
        <begin position="17"/>
        <end position="26"/>
    </location>
</feature>
<evidence type="ECO:0000313" key="3">
    <source>
        <dbReference type="EMBL" id="KAL1411278.1"/>
    </source>
</evidence>
<feature type="region of interest" description="Disordered" evidence="2">
    <location>
        <begin position="82"/>
        <end position="102"/>
    </location>
</feature>
<organism evidence="3 4">
    <name type="scientific">Vanrija albida</name>
    <dbReference type="NCBI Taxonomy" id="181172"/>
    <lineage>
        <taxon>Eukaryota</taxon>
        <taxon>Fungi</taxon>
        <taxon>Dikarya</taxon>
        <taxon>Basidiomycota</taxon>
        <taxon>Agaricomycotina</taxon>
        <taxon>Tremellomycetes</taxon>
        <taxon>Trichosporonales</taxon>
        <taxon>Trichosporonaceae</taxon>
        <taxon>Vanrija</taxon>
    </lineage>
</organism>
<dbReference type="GeneID" id="95983272"/>
<name>A0ABR3Q976_9TREE</name>
<evidence type="ECO:0000313" key="4">
    <source>
        <dbReference type="Proteomes" id="UP001565368"/>
    </source>
</evidence>
<reference evidence="3 4" key="1">
    <citation type="submission" date="2023-08" db="EMBL/GenBank/DDBJ databases">
        <title>Annotated Genome Sequence of Vanrija albida AlHP1.</title>
        <authorList>
            <person name="Herzog R."/>
        </authorList>
    </citation>
    <scope>NUCLEOTIDE SEQUENCE [LARGE SCALE GENOMIC DNA]</scope>
    <source>
        <strain evidence="3 4">AlHP1</strain>
    </source>
</reference>
<feature type="region of interest" description="Disordered" evidence="2">
    <location>
        <begin position="1"/>
        <end position="38"/>
    </location>
</feature>
<evidence type="ECO:0000256" key="2">
    <source>
        <dbReference type="SAM" id="MobiDB-lite"/>
    </source>
</evidence>
<gene>
    <name evidence="3" type="ORF">Q8F55_002229</name>
</gene>
<sequence>MSQHADAQGHNDHLPPNLSNLGSLFPTSGDHFLPEHADALLETAIETEVPAHEPAPEPDSQPVLDETLDAGDLSVDLADGLDKDEHDADESPARRPRKVDPSALEVTSAALRAENERLRRIILAMEGGAAVEASLEASDEGLLPQHTLRELASAAVSEAELASFGFESLQQHLDQQRPEDAAAAVEAAAAHAAENFVMPPTEAPQPAALPADFLHGLAARVAPTQPPAFPADYESDPFKVAAQALQAEIAATRAAIAEQEAQIAACKAGAVAPPAATDHSDAPAEAMRTIAAVNSDRMKAAVLRDIAARLETSRDEVRREIADKKAELALLVLDDTEAEDAEDAQRGALVEVRSYVEGLIKMYKETGTLPPAPLPPLSLLVRPDALQPPPSSLPKKRGRPARATQKASVVPMALAHLVPDPNAVREREQSTPIRRKGVKRNKVELEREKQREEEEGEMLRSLAGIGVWAREGYVDEV</sequence>
<accession>A0ABR3Q976</accession>
<dbReference type="RefSeq" id="XP_069211222.1">
    <property type="nucleotide sequence ID" value="XM_069350836.1"/>
</dbReference>
<dbReference type="EMBL" id="JBBXJM010000002">
    <property type="protein sequence ID" value="KAL1411278.1"/>
    <property type="molecule type" value="Genomic_DNA"/>
</dbReference>